<organism evidence="2 3">
    <name type="scientific">Chitinophaga rupis</name>
    <dbReference type="NCBI Taxonomy" id="573321"/>
    <lineage>
        <taxon>Bacteria</taxon>
        <taxon>Pseudomonadati</taxon>
        <taxon>Bacteroidota</taxon>
        <taxon>Chitinophagia</taxon>
        <taxon>Chitinophagales</taxon>
        <taxon>Chitinophagaceae</taxon>
        <taxon>Chitinophaga</taxon>
    </lineage>
</organism>
<evidence type="ECO:0000313" key="2">
    <source>
        <dbReference type="EMBL" id="SEK66429.1"/>
    </source>
</evidence>
<accession>A0A1H7IVF0</accession>
<dbReference type="InterPro" id="IPR025245">
    <property type="entry name" value="DUF4197"/>
</dbReference>
<feature type="chain" id="PRO_5011645583" description="DUF4197 domain-containing protein" evidence="1">
    <location>
        <begin position="26"/>
        <end position="254"/>
    </location>
</feature>
<dbReference type="Pfam" id="PF13852">
    <property type="entry name" value="DUF4197"/>
    <property type="match status" value="1"/>
</dbReference>
<dbReference type="Proteomes" id="UP000198984">
    <property type="component" value="Unassembled WGS sequence"/>
</dbReference>
<dbReference type="RefSeq" id="WP_238386481.1">
    <property type="nucleotide sequence ID" value="NZ_FOBB01000001.1"/>
</dbReference>
<protein>
    <recommendedName>
        <fullName evidence="4">DUF4197 domain-containing protein</fullName>
    </recommendedName>
</protein>
<keyword evidence="3" id="KW-1185">Reference proteome</keyword>
<evidence type="ECO:0000313" key="3">
    <source>
        <dbReference type="Proteomes" id="UP000198984"/>
    </source>
</evidence>
<feature type="signal peptide" evidence="1">
    <location>
        <begin position="1"/>
        <end position="25"/>
    </location>
</feature>
<keyword evidence="1" id="KW-0732">Signal</keyword>
<evidence type="ECO:0000256" key="1">
    <source>
        <dbReference type="SAM" id="SignalP"/>
    </source>
</evidence>
<gene>
    <name evidence="2" type="ORF">SAMN04488505_101659</name>
</gene>
<name>A0A1H7IVF0_9BACT</name>
<evidence type="ECO:0008006" key="4">
    <source>
        <dbReference type="Google" id="ProtNLM"/>
    </source>
</evidence>
<reference evidence="2 3" key="1">
    <citation type="submission" date="2016-10" db="EMBL/GenBank/DDBJ databases">
        <authorList>
            <person name="de Groot N.N."/>
        </authorList>
    </citation>
    <scope>NUCLEOTIDE SEQUENCE [LARGE SCALE GENOMIC DNA]</scope>
    <source>
        <strain evidence="2 3">DSM 21039</strain>
    </source>
</reference>
<proteinExistence type="predicted"/>
<dbReference type="EMBL" id="FOBB01000001">
    <property type="protein sequence ID" value="SEK66429.1"/>
    <property type="molecule type" value="Genomic_DNA"/>
</dbReference>
<dbReference type="AlphaFoldDB" id="A0A1H7IVF0"/>
<sequence>MNRNIMKKGIVFLLPAFFALQVSQAQLLKKLNKALNSGTSTSTSQSSGNTATNVTESEAGAGIKEALAKGVSSGIAMLSKKDGFFGNEAYKMFLPEDAVKIEKTLRSIGLGSQVDKAILQINRAAEGAVSHAAPIFTDAIKQMTVTDALKLVTGGNNSVTDYFKSKTTDQLTAAFAPSVKGALDSTSATKYYTDIVNTYNKLPTTINKVNPDLQQYVTARAVTALFDRISKEEENIRQNPAARTTDLLKKVFSK</sequence>